<evidence type="ECO:0000313" key="2">
    <source>
        <dbReference type="EMBL" id="WGI36344.1"/>
    </source>
</evidence>
<name>A0ABY8LSV9_9BACT</name>
<keyword evidence="1" id="KW-0732">Signal</keyword>
<evidence type="ECO:0000256" key="1">
    <source>
        <dbReference type="SAM" id="SignalP"/>
    </source>
</evidence>
<evidence type="ECO:0008006" key="4">
    <source>
        <dbReference type="Google" id="ProtNLM"/>
    </source>
</evidence>
<sequence length="396" mass="45334">MKKRKIFKLASVSIISSAFLMSNAISCSNDNEKAVVVSPTNLWSRSVDLNFTIDKNANAVFNSNNKYKFEYKKATDSEFIDIASQGKEMKIVANEMHKNKSVVRLDGLEPETKYQFRVFVSTRDHEQKFGEYEKIKVIGENEEGLYEFTTAKLPVAENASVKQSEFNGAKELDVTIKLANPEIFANKKIWVSVQKLKDGQYIYFEDFKEYEFSYNDLVANSSDKANIILKLNDLNSLETYLISKITFGENKENAIDLTHESLDLINRHTTSAYISHIDVVHKNPEADGQEQDLSLSATVTSLEQNGIYILTIRQFNTVSGDFVEKSNNNGNIEYFDYSSEITYSDVKKNVTFDFNGLKIRGNEYKIIKFEKKIDDNKKEELTIRKEDKEQVLKGNN</sequence>
<dbReference type="Proteomes" id="UP001179842">
    <property type="component" value="Chromosome"/>
</dbReference>
<dbReference type="Gene3D" id="2.60.40.10">
    <property type="entry name" value="Immunoglobulins"/>
    <property type="match status" value="1"/>
</dbReference>
<proteinExistence type="predicted"/>
<reference evidence="2" key="1">
    <citation type="submission" date="2023-04" db="EMBL/GenBank/DDBJ databases">
        <title>Completed genome of Mycoplasma lagogenitalium type strain 12MS.</title>
        <authorList>
            <person name="Spergser J."/>
        </authorList>
    </citation>
    <scope>NUCLEOTIDE SEQUENCE</scope>
    <source>
        <strain evidence="2">12MS</strain>
    </source>
</reference>
<accession>A0ABY8LSV9</accession>
<evidence type="ECO:0000313" key="3">
    <source>
        <dbReference type="Proteomes" id="UP001179842"/>
    </source>
</evidence>
<dbReference type="InterPro" id="IPR003961">
    <property type="entry name" value="FN3_dom"/>
</dbReference>
<dbReference type="CDD" id="cd00063">
    <property type="entry name" value="FN3"/>
    <property type="match status" value="1"/>
</dbReference>
<organism evidence="2 3">
    <name type="scientific">Mesomycoplasma lagogenitalium</name>
    <dbReference type="NCBI Taxonomy" id="171286"/>
    <lineage>
        <taxon>Bacteria</taxon>
        <taxon>Bacillati</taxon>
        <taxon>Mycoplasmatota</taxon>
        <taxon>Mycoplasmoidales</taxon>
        <taxon>Metamycoplasmataceae</taxon>
        <taxon>Mesomycoplasma</taxon>
    </lineage>
</organism>
<dbReference type="RefSeq" id="WP_280101645.1">
    <property type="nucleotide sequence ID" value="NZ_CP122979.1"/>
</dbReference>
<keyword evidence="3" id="KW-1185">Reference proteome</keyword>
<dbReference type="InterPro" id="IPR013783">
    <property type="entry name" value="Ig-like_fold"/>
</dbReference>
<gene>
    <name evidence="2" type="ORF">QEG99_02595</name>
</gene>
<protein>
    <recommendedName>
        <fullName evidence="4">Fibronectin type-III domain-containing protein</fullName>
    </recommendedName>
</protein>
<dbReference type="EMBL" id="CP122979">
    <property type="protein sequence ID" value="WGI36344.1"/>
    <property type="molecule type" value="Genomic_DNA"/>
</dbReference>
<feature type="chain" id="PRO_5045151353" description="Fibronectin type-III domain-containing protein" evidence="1">
    <location>
        <begin position="25"/>
        <end position="396"/>
    </location>
</feature>
<feature type="signal peptide" evidence="1">
    <location>
        <begin position="1"/>
        <end position="24"/>
    </location>
</feature>